<dbReference type="Proteomes" id="UP000233524">
    <property type="component" value="Unassembled WGS sequence"/>
</dbReference>
<evidence type="ECO:0000313" key="8">
    <source>
        <dbReference type="Proteomes" id="UP000233524"/>
    </source>
</evidence>
<dbReference type="PANTHER" id="PTHR11040">
    <property type="entry name" value="ZINC/IRON TRANSPORTER"/>
    <property type="match status" value="1"/>
</dbReference>
<feature type="transmembrane region" description="Helical" evidence="6">
    <location>
        <begin position="366"/>
        <end position="389"/>
    </location>
</feature>
<feature type="transmembrane region" description="Helical" evidence="6">
    <location>
        <begin position="101"/>
        <end position="122"/>
    </location>
</feature>
<dbReference type="PANTHER" id="PTHR11040:SF55">
    <property type="entry name" value="MEMBRANE ZINC ION TRANSPORTER, PUTATIVE (AFU_ORTHOLOGUE AFUA_6G00470)-RELATED"/>
    <property type="match status" value="1"/>
</dbReference>
<comment type="caution">
    <text evidence="7">The sequence shown here is derived from an EMBL/GenBank/DDBJ whole genome shotgun (WGS) entry which is preliminary data.</text>
</comment>
<sequence length="524" mass="56447">MNRPSRTEDDLLHPTWNQNPPFLAPDLTTCEDLNGIANSRMLKKAAGATAAAFGLLEKPGLLSDADNESDGRVCLRLEIVPLRERLRRLTSQFFKSNAWSWTWWIFSVLATSFLLSSFGLVAGTANGSGHHAAASPPPPPPTQAPTTKATLSPRVLSRRDECENGGVSPEDYNVPLHVGALLIVMFVSSLACGFPMIARRFPVLRIPKGFFFAIRHFGTGVLIATAFIHLLPTAFISLGNPCLSTFWVQDYPAMPGAIALGGVFFVVVIEMLLSPSRHVSHCGPPTSVLRPATAETPSAANGSSESLDAIQIDSRNASSPALELIEGRPRATPDKAVQLPSRDNSTAEIAAAARFLTRDQQLQKEVLQCVLLEIGILFHSVFIGMALSVAIGKDFIVLLIAIAFHQTFEGLALGSRISDIDWTGHRYRPWLMALAYGVTTPIGQALGLATHHLYNPGSAFGLVLVGTMNAISSGLLIYASLVELLAVDFLSDESWEILRGKKRVLACVIVFAGAFMMGLVGAWA</sequence>
<gene>
    <name evidence="7" type="ORF">jhhlp_002682</name>
</gene>
<feature type="transmembrane region" description="Helical" evidence="6">
    <location>
        <begin position="176"/>
        <end position="198"/>
    </location>
</feature>
<dbReference type="AlphaFoldDB" id="A0A2N3NER4"/>
<accession>A0A2N3NER4</accession>
<comment type="subcellular location">
    <subcellularLocation>
        <location evidence="1">Membrane</location>
        <topology evidence="1">Multi-pass membrane protein</topology>
    </subcellularLocation>
</comment>
<evidence type="ECO:0000256" key="6">
    <source>
        <dbReference type="SAM" id="Phobius"/>
    </source>
</evidence>
<evidence type="ECO:0000256" key="3">
    <source>
        <dbReference type="ARBA" id="ARBA00022989"/>
    </source>
</evidence>
<evidence type="ECO:0000256" key="4">
    <source>
        <dbReference type="ARBA" id="ARBA00023136"/>
    </source>
</evidence>
<feature type="transmembrane region" description="Helical" evidence="6">
    <location>
        <begin position="251"/>
        <end position="273"/>
    </location>
</feature>
<reference evidence="7 8" key="1">
    <citation type="journal article" date="2017" name="G3 (Bethesda)">
        <title>First Draft Genome Sequence of the Pathogenic Fungus Lomentospora prolificans (Formerly Scedosporium prolificans).</title>
        <authorList>
            <person name="Luo R."/>
            <person name="Zimin A."/>
            <person name="Workman R."/>
            <person name="Fan Y."/>
            <person name="Pertea G."/>
            <person name="Grossman N."/>
            <person name="Wear M.P."/>
            <person name="Jia B."/>
            <person name="Miller H."/>
            <person name="Casadevall A."/>
            <person name="Timp W."/>
            <person name="Zhang S.X."/>
            <person name="Salzberg S.L."/>
        </authorList>
    </citation>
    <scope>NUCLEOTIDE SEQUENCE [LARGE SCALE GENOMIC DNA]</scope>
    <source>
        <strain evidence="7 8">JHH-5317</strain>
    </source>
</reference>
<evidence type="ECO:0000256" key="2">
    <source>
        <dbReference type="ARBA" id="ARBA00022692"/>
    </source>
</evidence>
<keyword evidence="8" id="KW-1185">Reference proteome</keyword>
<evidence type="ECO:0000256" key="5">
    <source>
        <dbReference type="SAM" id="MobiDB-lite"/>
    </source>
</evidence>
<dbReference type="VEuPathDB" id="FungiDB:jhhlp_002682"/>
<dbReference type="InterPro" id="IPR003689">
    <property type="entry name" value="ZIP"/>
</dbReference>
<protein>
    <submittedName>
        <fullName evidence="7">Uncharacterized protein</fullName>
    </submittedName>
</protein>
<feature type="transmembrane region" description="Helical" evidence="6">
    <location>
        <begin position="395"/>
        <end position="413"/>
    </location>
</feature>
<keyword evidence="2 6" id="KW-0812">Transmembrane</keyword>
<dbReference type="STRING" id="41688.A0A2N3NER4"/>
<keyword evidence="3 6" id="KW-1133">Transmembrane helix</keyword>
<dbReference type="Pfam" id="PF02535">
    <property type="entry name" value="Zip"/>
    <property type="match status" value="1"/>
</dbReference>
<proteinExistence type="predicted"/>
<evidence type="ECO:0000313" key="7">
    <source>
        <dbReference type="EMBL" id="PKS10924.1"/>
    </source>
</evidence>
<dbReference type="GO" id="GO:0005886">
    <property type="term" value="C:plasma membrane"/>
    <property type="evidence" value="ECO:0007669"/>
    <property type="project" value="TreeGrafter"/>
</dbReference>
<feature type="transmembrane region" description="Helical" evidence="6">
    <location>
        <begin position="503"/>
        <end position="523"/>
    </location>
</feature>
<dbReference type="OrthoDB" id="448280at2759"/>
<dbReference type="EMBL" id="NLAX01000008">
    <property type="protein sequence ID" value="PKS10924.1"/>
    <property type="molecule type" value="Genomic_DNA"/>
</dbReference>
<name>A0A2N3NER4_9PEZI</name>
<feature type="transmembrane region" description="Helical" evidence="6">
    <location>
        <begin position="433"/>
        <end position="454"/>
    </location>
</feature>
<feature type="region of interest" description="Disordered" evidence="5">
    <location>
        <begin position="129"/>
        <end position="151"/>
    </location>
</feature>
<feature type="transmembrane region" description="Helical" evidence="6">
    <location>
        <begin position="210"/>
        <end position="231"/>
    </location>
</feature>
<keyword evidence="4 6" id="KW-0472">Membrane</keyword>
<organism evidence="7 8">
    <name type="scientific">Lomentospora prolificans</name>
    <dbReference type="NCBI Taxonomy" id="41688"/>
    <lineage>
        <taxon>Eukaryota</taxon>
        <taxon>Fungi</taxon>
        <taxon>Dikarya</taxon>
        <taxon>Ascomycota</taxon>
        <taxon>Pezizomycotina</taxon>
        <taxon>Sordariomycetes</taxon>
        <taxon>Hypocreomycetidae</taxon>
        <taxon>Microascales</taxon>
        <taxon>Microascaceae</taxon>
        <taxon>Lomentospora</taxon>
    </lineage>
</organism>
<dbReference type="InParanoid" id="A0A2N3NER4"/>
<dbReference type="GO" id="GO:0005385">
    <property type="term" value="F:zinc ion transmembrane transporter activity"/>
    <property type="evidence" value="ECO:0007669"/>
    <property type="project" value="TreeGrafter"/>
</dbReference>
<evidence type="ECO:0000256" key="1">
    <source>
        <dbReference type="ARBA" id="ARBA00004141"/>
    </source>
</evidence>
<feature type="transmembrane region" description="Helical" evidence="6">
    <location>
        <begin position="460"/>
        <end position="482"/>
    </location>
</feature>